<evidence type="ECO:0008006" key="9">
    <source>
        <dbReference type="Google" id="ProtNLM"/>
    </source>
</evidence>
<feature type="transmembrane region" description="Helical" evidence="6">
    <location>
        <begin position="266"/>
        <end position="286"/>
    </location>
</feature>
<evidence type="ECO:0000256" key="1">
    <source>
        <dbReference type="ARBA" id="ARBA00004141"/>
    </source>
</evidence>
<feature type="region of interest" description="Disordered" evidence="5">
    <location>
        <begin position="802"/>
        <end position="875"/>
    </location>
</feature>
<evidence type="ECO:0000256" key="5">
    <source>
        <dbReference type="SAM" id="MobiDB-lite"/>
    </source>
</evidence>
<keyword evidence="2 6" id="KW-0812">Transmembrane</keyword>
<feature type="compositionally biased region" description="Polar residues" evidence="5">
    <location>
        <begin position="641"/>
        <end position="662"/>
    </location>
</feature>
<feature type="compositionally biased region" description="Polar residues" evidence="5">
    <location>
        <begin position="841"/>
        <end position="851"/>
    </location>
</feature>
<evidence type="ECO:0000256" key="6">
    <source>
        <dbReference type="SAM" id="Phobius"/>
    </source>
</evidence>
<feature type="compositionally biased region" description="Basic and acidic residues" evidence="5">
    <location>
        <begin position="722"/>
        <end position="734"/>
    </location>
</feature>
<protein>
    <recommendedName>
        <fullName evidence="9">DUF803-domain-containing protein</fullName>
    </recommendedName>
</protein>
<accession>A0ABZ1D9P9</accession>
<feature type="compositionally biased region" description="Basic residues" evidence="5">
    <location>
        <begin position="684"/>
        <end position="697"/>
    </location>
</feature>
<dbReference type="Pfam" id="PF05653">
    <property type="entry name" value="Mg_trans_NIPA"/>
    <property type="match status" value="1"/>
</dbReference>
<gene>
    <name evidence="7" type="ORF">IL334_007002</name>
</gene>
<dbReference type="SUPFAM" id="SSF103481">
    <property type="entry name" value="Multidrug resistance efflux transporter EmrE"/>
    <property type="match status" value="1"/>
</dbReference>
<feature type="transmembrane region" description="Helical" evidence="6">
    <location>
        <begin position="128"/>
        <end position="148"/>
    </location>
</feature>
<evidence type="ECO:0000256" key="4">
    <source>
        <dbReference type="ARBA" id="ARBA00023136"/>
    </source>
</evidence>
<keyword evidence="4 6" id="KW-0472">Membrane</keyword>
<feature type="transmembrane region" description="Helical" evidence="6">
    <location>
        <begin position="75"/>
        <end position="94"/>
    </location>
</feature>
<organism evidence="7 8">
    <name type="scientific">Kwoniella shivajii</name>
    <dbReference type="NCBI Taxonomy" id="564305"/>
    <lineage>
        <taxon>Eukaryota</taxon>
        <taxon>Fungi</taxon>
        <taxon>Dikarya</taxon>
        <taxon>Basidiomycota</taxon>
        <taxon>Agaricomycotina</taxon>
        <taxon>Tremellomycetes</taxon>
        <taxon>Tremellales</taxon>
        <taxon>Cryptococcaceae</taxon>
        <taxon>Kwoniella</taxon>
    </lineage>
</organism>
<dbReference type="InterPro" id="IPR008521">
    <property type="entry name" value="Mg_trans_NIPA"/>
</dbReference>
<dbReference type="PANTHER" id="PTHR12570">
    <property type="match status" value="1"/>
</dbReference>
<name>A0ABZ1D9P9_9TREE</name>
<feature type="compositionally biased region" description="Low complexity" evidence="5">
    <location>
        <begin position="809"/>
        <end position="840"/>
    </location>
</feature>
<feature type="transmembrane region" description="Helical" evidence="6">
    <location>
        <begin position="292"/>
        <end position="315"/>
    </location>
</feature>
<proteinExistence type="predicted"/>
<evidence type="ECO:0000256" key="3">
    <source>
        <dbReference type="ARBA" id="ARBA00022989"/>
    </source>
</evidence>
<feature type="transmembrane region" description="Helical" evidence="6">
    <location>
        <begin position="199"/>
        <end position="222"/>
    </location>
</feature>
<dbReference type="Proteomes" id="UP001329825">
    <property type="component" value="Chromosome 10"/>
</dbReference>
<reference evidence="7 8" key="1">
    <citation type="submission" date="2024-01" db="EMBL/GenBank/DDBJ databases">
        <title>Comparative genomics of Cryptococcus and Kwoniella reveals pathogenesis evolution and contrasting modes of karyotype evolution via chromosome fusion or intercentromeric recombination.</title>
        <authorList>
            <person name="Coelho M.A."/>
            <person name="David-Palma M."/>
            <person name="Shea T."/>
            <person name="Bowers K."/>
            <person name="McGinley-Smith S."/>
            <person name="Mohammad A.W."/>
            <person name="Gnirke A."/>
            <person name="Yurkov A.M."/>
            <person name="Nowrousian M."/>
            <person name="Sun S."/>
            <person name="Cuomo C.A."/>
            <person name="Heitman J."/>
        </authorList>
    </citation>
    <scope>NUCLEOTIDE SEQUENCE [LARGE SCALE GENOMIC DNA]</scope>
    <source>
        <strain evidence="7">CBS 11374</strain>
    </source>
</reference>
<dbReference type="GeneID" id="87959132"/>
<keyword evidence="8" id="KW-1185">Reference proteome</keyword>
<dbReference type="PANTHER" id="PTHR12570:SF92">
    <property type="entry name" value="SPICHTHYIN, ISOFORM B"/>
    <property type="match status" value="1"/>
</dbReference>
<feature type="transmembrane region" description="Helical" evidence="6">
    <location>
        <begin position="100"/>
        <end position="121"/>
    </location>
</feature>
<dbReference type="Gene3D" id="1.10.3730.20">
    <property type="match status" value="1"/>
</dbReference>
<evidence type="ECO:0000256" key="2">
    <source>
        <dbReference type="ARBA" id="ARBA00022692"/>
    </source>
</evidence>
<evidence type="ECO:0000313" key="8">
    <source>
        <dbReference type="Proteomes" id="UP001329825"/>
    </source>
</evidence>
<feature type="transmembrane region" description="Helical" evidence="6">
    <location>
        <begin position="30"/>
        <end position="49"/>
    </location>
</feature>
<dbReference type="EMBL" id="CP141890">
    <property type="protein sequence ID" value="WRT70009.1"/>
    <property type="molecule type" value="Genomic_DNA"/>
</dbReference>
<comment type="subcellular location">
    <subcellularLocation>
        <location evidence="1">Membrane</location>
        <topology evidence="1">Multi-pass membrane protein</topology>
    </subcellularLocation>
</comment>
<sequence>MSTSSTSSSASASASAHGLVDSSSNSNFKIVGICLAVGSGLLIGSSFVIKKKGLIESTKKYGNVAGEGHGYLKSWLWWAGMITMIVGEICNFVAYAFTEAILVTPMGALSVVVAAILSHFLLKEKLTFFGWIGCTLCIMGAVILALNAPEQQSVTTINEFKKYFLSVGFLVWAGILIAASLVMVFFVAPKWGKKSMLPYISICSLIGGISVSCTQGLGASIVTSIQGNNQVKNWFFWFLFVFVVVTLLIEINYLNKALELFNTSMVVPVYFCFFSSATLITSFILYKGLKASAVTLITMVLGFLVTCLGITLLQLSKVDPETLDKLDRKSTILMQASRHQTEDAEKGQVSAAEDPGMDALRGGFGAVGSIIRAKSFSRRMSSASSLGGGGSKSLYGYGNGNGNLSTHGLGHLERFQLSDNPMPSDAMDQISLHSAKSPLSPNLPGHSFPGGVGGAHSYFPSPQRSKSNLKASSNHLFPLTENSEYILLKSLQSSTPIPDSSFSSPSSSTFTLTATSATSTMKAVANTIFDSKQFEEADVVHQYHYGTAPDETAIHTYRKHSHPPPSPSSGVGVGGAGDFPTMGYRQPSATGSVYPVIEEEDFAYDNSKKKISTKAYANLGPLVSQGTDESPYQLNYLDPNGITQNNPNIPPAVSSSSSTKLNPQHKGLSGLFHFPSGPDLSLNNKHHNEKRPSRSRSKSREKEKERDREGGEKKFPLLSKKHRDDELDKQERTALVESPSFNDEDIDGISKGGIGSDDDDYEGRTTEVGHAEIGVGKRINVYENNPISIQDQDQDQIQFQQNRNLDKNITPIPTTATTRTTFGSNSSDRSSLSGSATGSSTVQGNRISSGSGLMGPRAPRGRNDPPGFAGPRYGS</sequence>
<keyword evidence="3 6" id="KW-1133">Transmembrane helix</keyword>
<feature type="transmembrane region" description="Helical" evidence="6">
    <location>
        <begin position="234"/>
        <end position="254"/>
    </location>
</feature>
<dbReference type="RefSeq" id="XP_062794748.1">
    <property type="nucleotide sequence ID" value="XM_062938697.1"/>
</dbReference>
<dbReference type="InterPro" id="IPR037185">
    <property type="entry name" value="EmrE-like"/>
</dbReference>
<feature type="region of interest" description="Disordered" evidence="5">
    <location>
        <begin position="630"/>
        <end position="761"/>
    </location>
</feature>
<feature type="compositionally biased region" description="Basic and acidic residues" evidence="5">
    <location>
        <begin position="698"/>
        <end position="715"/>
    </location>
</feature>
<feature type="transmembrane region" description="Helical" evidence="6">
    <location>
        <begin position="163"/>
        <end position="187"/>
    </location>
</feature>
<evidence type="ECO:0000313" key="7">
    <source>
        <dbReference type="EMBL" id="WRT70009.1"/>
    </source>
</evidence>